<evidence type="ECO:0000313" key="4">
    <source>
        <dbReference type="Proteomes" id="UP001152797"/>
    </source>
</evidence>
<reference evidence="2" key="1">
    <citation type="submission" date="2022-10" db="EMBL/GenBank/DDBJ databases">
        <authorList>
            <person name="Chen Y."/>
            <person name="Dougan E. K."/>
            <person name="Chan C."/>
            <person name="Rhodes N."/>
            <person name="Thang M."/>
        </authorList>
    </citation>
    <scope>NUCLEOTIDE SEQUENCE</scope>
</reference>
<evidence type="ECO:0000256" key="1">
    <source>
        <dbReference type="SAM" id="MobiDB-lite"/>
    </source>
</evidence>
<reference evidence="3" key="2">
    <citation type="submission" date="2024-04" db="EMBL/GenBank/DDBJ databases">
        <authorList>
            <person name="Chen Y."/>
            <person name="Shah S."/>
            <person name="Dougan E. K."/>
            <person name="Thang M."/>
            <person name="Chan C."/>
        </authorList>
    </citation>
    <scope>NUCLEOTIDE SEQUENCE [LARGE SCALE GENOMIC DNA]</scope>
</reference>
<feature type="region of interest" description="Disordered" evidence="1">
    <location>
        <begin position="41"/>
        <end position="67"/>
    </location>
</feature>
<proteinExistence type="predicted"/>
<comment type="caution">
    <text evidence="2">The sequence shown here is derived from an EMBL/GenBank/DDBJ whole genome shotgun (WGS) entry which is preliminary data.</text>
</comment>
<dbReference type="Proteomes" id="UP001152797">
    <property type="component" value="Unassembled WGS sequence"/>
</dbReference>
<accession>A0A9P1G1Y4</accession>
<protein>
    <submittedName>
        <fullName evidence="2">Uncharacterized protein</fullName>
    </submittedName>
</protein>
<dbReference type="EMBL" id="CAMXCT030002409">
    <property type="protein sequence ID" value="CAL4785296.1"/>
    <property type="molecule type" value="Genomic_DNA"/>
</dbReference>
<keyword evidence="4" id="KW-1185">Reference proteome</keyword>
<sequence length="102" mass="10728">MWWDQYEDPAEAAAQAAKEAEASAKHRNFLAQQVALGESWAGASRATPPLTPPPAPVAAERSAAEAKGDQSIAEQALAAAAPKVKAPVTVPARFKPVVKVWE</sequence>
<dbReference type="AlphaFoldDB" id="A0A9P1G1Y4"/>
<gene>
    <name evidence="2" type="ORF">C1SCF055_LOCUS24319</name>
</gene>
<name>A0A9P1G1Y4_9DINO</name>
<dbReference type="EMBL" id="CAMXCT010002409">
    <property type="protein sequence ID" value="CAI3997984.1"/>
    <property type="molecule type" value="Genomic_DNA"/>
</dbReference>
<dbReference type="EMBL" id="CAMXCT020002409">
    <property type="protein sequence ID" value="CAL1151359.1"/>
    <property type="molecule type" value="Genomic_DNA"/>
</dbReference>
<organism evidence="2">
    <name type="scientific">Cladocopium goreaui</name>
    <dbReference type="NCBI Taxonomy" id="2562237"/>
    <lineage>
        <taxon>Eukaryota</taxon>
        <taxon>Sar</taxon>
        <taxon>Alveolata</taxon>
        <taxon>Dinophyceae</taxon>
        <taxon>Suessiales</taxon>
        <taxon>Symbiodiniaceae</taxon>
        <taxon>Cladocopium</taxon>
    </lineage>
</organism>
<evidence type="ECO:0000313" key="3">
    <source>
        <dbReference type="EMBL" id="CAL1151359.1"/>
    </source>
</evidence>
<evidence type="ECO:0000313" key="2">
    <source>
        <dbReference type="EMBL" id="CAI3997984.1"/>
    </source>
</evidence>